<keyword evidence="11 13" id="KW-0472">Membrane</keyword>
<feature type="transmembrane region" description="Helical" evidence="13">
    <location>
        <begin position="69"/>
        <end position="89"/>
    </location>
</feature>
<evidence type="ECO:0000256" key="10">
    <source>
        <dbReference type="ARBA" id="ARBA00023004"/>
    </source>
</evidence>
<comment type="subcellular location">
    <subcellularLocation>
        <location evidence="3">Membrane</location>
        <topology evidence="3">Multi-pass membrane protein</topology>
    </subcellularLocation>
</comment>
<proteinExistence type="inferred from homology"/>
<sequence length="134" mass="14750">MASKATNRPLSPHLMHVRWPINMMVSIVHRATGSGMATVGTALLVWWLAALAAGKESYDYFMSWFTGDWAVLGYVVAVGLTLSLFQHMASGVRHFVMDVGANYELKGNKTSAWATIAFSVTVTVLYWAYVTMGK</sequence>
<evidence type="ECO:0000256" key="11">
    <source>
        <dbReference type="ARBA" id="ARBA00023136"/>
    </source>
</evidence>
<evidence type="ECO:0000256" key="2">
    <source>
        <dbReference type="ARBA" id="ARBA00004050"/>
    </source>
</evidence>
<keyword evidence="7 13" id="KW-0812">Transmembrane</keyword>
<dbReference type="Proteomes" id="UP001404104">
    <property type="component" value="Unassembled WGS sequence"/>
</dbReference>
<dbReference type="PANTHER" id="PTHR10978:SF5">
    <property type="entry name" value="SUCCINATE DEHYDROGENASE CYTOCHROME B560 SUBUNIT, MITOCHONDRIAL"/>
    <property type="match status" value="1"/>
</dbReference>
<evidence type="ECO:0000256" key="5">
    <source>
        <dbReference type="ARBA" id="ARBA00020076"/>
    </source>
</evidence>
<evidence type="ECO:0000313" key="14">
    <source>
        <dbReference type="EMBL" id="MEN2787356.1"/>
    </source>
</evidence>
<dbReference type="InterPro" id="IPR000701">
    <property type="entry name" value="SuccDH_FuR_B_TM-su"/>
</dbReference>
<dbReference type="EMBL" id="JBDIMF010000006">
    <property type="protein sequence ID" value="MEN2787356.1"/>
    <property type="molecule type" value="Genomic_DNA"/>
</dbReference>
<dbReference type="SUPFAM" id="SSF81343">
    <property type="entry name" value="Fumarate reductase respiratory complex transmembrane subunits"/>
    <property type="match status" value="1"/>
</dbReference>
<dbReference type="PROSITE" id="PS01000">
    <property type="entry name" value="SDH_CYT_1"/>
    <property type="match status" value="1"/>
</dbReference>
<reference evidence="14 15" key="1">
    <citation type="submission" date="2024-05" db="EMBL/GenBank/DDBJ databases">
        <authorList>
            <person name="Liu Q."/>
            <person name="Xin Y.-H."/>
        </authorList>
    </citation>
    <scope>NUCLEOTIDE SEQUENCE [LARGE SCALE GENOMIC DNA]</scope>
    <source>
        <strain evidence="14 15">CGMCC 1.15349</strain>
    </source>
</reference>
<dbReference type="InterPro" id="IPR014314">
    <property type="entry name" value="Succ_DH_cytb556"/>
</dbReference>
<evidence type="ECO:0000256" key="1">
    <source>
        <dbReference type="ARBA" id="ARBA00001971"/>
    </source>
</evidence>
<evidence type="ECO:0000256" key="7">
    <source>
        <dbReference type="ARBA" id="ARBA00022692"/>
    </source>
</evidence>
<evidence type="ECO:0000256" key="9">
    <source>
        <dbReference type="ARBA" id="ARBA00022989"/>
    </source>
</evidence>
<comment type="function">
    <text evidence="2">Membrane-anchoring subunit of succinate dehydrogenase (SDH).</text>
</comment>
<comment type="similarity">
    <text evidence="4">Belongs to the cytochrome b560 family.</text>
</comment>
<dbReference type="PANTHER" id="PTHR10978">
    <property type="entry name" value="SUCCINATE DEHYDROGENASE CYTOCHROME B560 SUBUNIT"/>
    <property type="match status" value="1"/>
</dbReference>
<protein>
    <recommendedName>
        <fullName evidence="5">Succinate dehydrogenase cytochrome b556 subunit</fullName>
    </recommendedName>
</protein>
<keyword evidence="8" id="KW-0479">Metal-binding</keyword>
<evidence type="ECO:0000256" key="4">
    <source>
        <dbReference type="ARBA" id="ARBA00007244"/>
    </source>
</evidence>
<evidence type="ECO:0000256" key="8">
    <source>
        <dbReference type="ARBA" id="ARBA00022723"/>
    </source>
</evidence>
<evidence type="ECO:0000256" key="12">
    <source>
        <dbReference type="ARBA" id="ARBA00025912"/>
    </source>
</evidence>
<dbReference type="RefSeq" id="WP_345865497.1">
    <property type="nucleotide sequence ID" value="NZ_JBDIMF010000006.1"/>
</dbReference>
<keyword evidence="9 13" id="KW-1133">Transmembrane helix</keyword>
<keyword evidence="15" id="KW-1185">Reference proteome</keyword>
<comment type="caution">
    <text evidence="14">The sequence shown here is derived from an EMBL/GenBank/DDBJ whole genome shotgun (WGS) entry which is preliminary data.</text>
</comment>
<dbReference type="InterPro" id="IPR018495">
    <property type="entry name" value="Succ_DH_cyt_bsu_CS"/>
</dbReference>
<gene>
    <name evidence="14" type="primary">sdhC</name>
    <name evidence="14" type="ORF">ABC969_13110</name>
</gene>
<accession>A0ABU9XUX5</accession>
<comment type="cofactor">
    <cofactor evidence="1">
        <name>heme</name>
        <dbReference type="ChEBI" id="CHEBI:30413"/>
    </cofactor>
</comment>
<comment type="subunit">
    <text evidence="12">Part of an enzyme complex containing four subunits: a flavoprotein, an iron-sulfur protein, plus two membrane-anchoring proteins, SdhC and SdhD. The complex can form homotrimers.</text>
</comment>
<dbReference type="Gene3D" id="1.20.1300.10">
    <property type="entry name" value="Fumarate reductase/succinate dehydrogenase, transmembrane subunit"/>
    <property type="match status" value="1"/>
</dbReference>
<dbReference type="CDD" id="cd03499">
    <property type="entry name" value="SQR_TypeC_SdhC"/>
    <property type="match status" value="1"/>
</dbReference>
<evidence type="ECO:0000256" key="13">
    <source>
        <dbReference type="SAM" id="Phobius"/>
    </source>
</evidence>
<dbReference type="InterPro" id="IPR034804">
    <property type="entry name" value="SQR/QFR_C/D"/>
</dbReference>
<organism evidence="14 15">
    <name type="scientific">Sphingomonas qilianensis</name>
    <dbReference type="NCBI Taxonomy" id="1736690"/>
    <lineage>
        <taxon>Bacteria</taxon>
        <taxon>Pseudomonadati</taxon>
        <taxon>Pseudomonadota</taxon>
        <taxon>Alphaproteobacteria</taxon>
        <taxon>Sphingomonadales</taxon>
        <taxon>Sphingomonadaceae</taxon>
        <taxon>Sphingomonas</taxon>
    </lineage>
</organism>
<evidence type="ECO:0000256" key="3">
    <source>
        <dbReference type="ARBA" id="ARBA00004141"/>
    </source>
</evidence>
<feature type="transmembrane region" description="Helical" evidence="13">
    <location>
        <begin position="110"/>
        <end position="129"/>
    </location>
</feature>
<evidence type="ECO:0000256" key="6">
    <source>
        <dbReference type="ARBA" id="ARBA00022617"/>
    </source>
</evidence>
<dbReference type="PROSITE" id="PS01001">
    <property type="entry name" value="SDH_CYT_2"/>
    <property type="match status" value="1"/>
</dbReference>
<dbReference type="Pfam" id="PF01127">
    <property type="entry name" value="Sdh_cyt"/>
    <property type="match status" value="1"/>
</dbReference>
<evidence type="ECO:0000313" key="15">
    <source>
        <dbReference type="Proteomes" id="UP001404104"/>
    </source>
</evidence>
<name>A0ABU9XUX5_9SPHN</name>
<keyword evidence="10" id="KW-0408">Iron</keyword>
<keyword evidence="6" id="KW-0349">Heme</keyword>
<dbReference type="PIRSF" id="PIRSF000178">
    <property type="entry name" value="SDH_cyt_b560"/>
    <property type="match status" value="1"/>
</dbReference>
<dbReference type="NCBIfam" id="TIGR02970">
    <property type="entry name" value="succ_dehyd_cytB"/>
    <property type="match status" value="1"/>
</dbReference>